<sequence length="152" mass="17021">MIAHKFLELPGISAACRYFQAAVGAGRRTRAGMEELRSSSSFSGSSGEICLCLLCRSLREPQFFMGNARWSVHLDTCLRYDCSLFAVASGRYQKPGSNKLRHYQIKLVQGLVTRVDLRIRFAHAGQLILSGDVTGEIRLHSRHRFMGRVSLT</sequence>
<dbReference type="AlphaFoldDB" id="A0AAV4Q320"/>
<protein>
    <submittedName>
        <fullName evidence="1">Uncharacterized protein</fullName>
    </submittedName>
</protein>
<evidence type="ECO:0000313" key="2">
    <source>
        <dbReference type="Proteomes" id="UP001054945"/>
    </source>
</evidence>
<dbReference type="EMBL" id="BPLR01005611">
    <property type="protein sequence ID" value="GIY03667.1"/>
    <property type="molecule type" value="Genomic_DNA"/>
</dbReference>
<comment type="caution">
    <text evidence="1">The sequence shown here is derived from an EMBL/GenBank/DDBJ whole genome shotgun (WGS) entry which is preliminary data.</text>
</comment>
<keyword evidence="2" id="KW-1185">Reference proteome</keyword>
<gene>
    <name evidence="1" type="ORF">CEXT_26151</name>
</gene>
<name>A0AAV4Q320_CAEEX</name>
<proteinExistence type="predicted"/>
<reference evidence="1 2" key="1">
    <citation type="submission" date="2021-06" db="EMBL/GenBank/DDBJ databases">
        <title>Caerostris extrusa draft genome.</title>
        <authorList>
            <person name="Kono N."/>
            <person name="Arakawa K."/>
        </authorList>
    </citation>
    <scope>NUCLEOTIDE SEQUENCE [LARGE SCALE GENOMIC DNA]</scope>
</reference>
<accession>A0AAV4Q320</accession>
<evidence type="ECO:0000313" key="1">
    <source>
        <dbReference type="EMBL" id="GIY03667.1"/>
    </source>
</evidence>
<dbReference type="Proteomes" id="UP001054945">
    <property type="component" value="Unassembled WGS sequence"/>
</dbReference>
<organism evidence="1 2">
    <name type="scientific">Caerostris extrusa</name>
    <name type="common">Bark spider</name>
    <name type="synonym">Caerostris bankana</name>
    <dbReference type="NCBI Taxonomy" id="172846"/>
    <lineage>
        <taxon>Eukaryota</taxon>
        <taxon>Metazoa</taxon>
        <taxon>Ecdysozoa</taxon>
        <taxon>Arthropoda</taxon>
        <taxon>Chelicerata</taxon>
        <taxon>Arachnida</taxon>
        <taxon>Araneae</taxon>
        <taxon>Araneomorphae</taxon>
        <taxon>Entelegynae</taxon>
        <taxon>Araneoidea</taxon>
        <taxon>Araneidae</taxon>
        <taxon>Caerostris</taxon>
    </lineage>
</organism>